<reference evidence="7" key="1">
    <citation type="submission" date="2021-02" db="EMBL/GenBank/DDBJ databases">
        <authorList>
            <person name="Nowell W R."/>
        </authorList>
    </citation>
    <scope>NUCLEOTIDE SEQUENCE</scope>
</reference>
<gene>
    <name evidence="9" type="ORF">BYL167_LOCUS1211</name>
    <name evidence="7" type="ORF">CJN711_LOCUS15216</name>
    <name evidence="8" type="ORF">KQP761_LOCUS29118</name>
</gene>
<feature type="compositionally biased region" description="Polar residues" evidence="5">
    <location>
        <begin position="416"/>
        <end position="429"/>
    </location>
</feature>
<evidence type="ECO:0000256" key="4">
    <source>
        <dbReference type="ARBA" id="ARBA00023136"/>
    </source>
</evidence>
<proteinExistence type="predicted"/>
<feature type="transmembrane region" description="Helical" evidence="6">
    <location>
        <begin position="193"/>
        <end position="216"/>
    </location>
</feature>
<dbReference type="EMBL" id="CAJNOV010006973">
    <property type="protein sequence ID" value="CAF1265686.1"/>
    <property type="molecule type" value="Genomic_DNA"/>
</dbReference>
<dbReference type="EMBL" id="CAJNOW010015974">
    <property type="protein sequence ID" value="CAF1646563.1"/>
    <property type="molecule type" value="Genomic_DNA"/>
</dbReference>
<dbReference type="AlphaFoldDB" id="A0A815BC71"/>
<feature type="transmembrane region" description="Helical" evidence="6">
    <location>
        <begin position="31"/>
        <end position="54"/>
    </location>
</feature>
<dbReference type="OrthoDB" id="10017172at2759"/>
<dbReference type="InterPro" id="IPR004031">
    <property type="entry name" value="PMP22/EMP/MP20/Claudin"/>
</dbReference>
<keyword evidence="3 6" id="KW-1133">Transmembrane helix</keyword>
<feature type="transmembrane region" description="Helical" evidence="6">
    <location>
        <begin position="123"/>
        <end position="143"/>
    </location>
</feature>
<evidence type="ECO:0000256" key="2">
    <source>
        <dbReference type="ARBA" id="ARBA00022692"/>
    </source>
</evidence>
<comment type="caution">
    <text evidence="7">The sequence shown here is derived from an EMBL/GenBank/DDBJ whole genome shotgun (WGS) entry which is preliminary data.</text>
</comment>
<protein>
    <submittedName>
        <fullName evidence="7">Uncharacterized protein</fullName>
    </submittedName>
</protein>
<feature type="region of interest" description="Disordered" evidence="5">
    <location>
        <begin position="412"/>
        <end position="438"/>
    </location>
</feature>
<evidence type="ECO:0000313" key="10">
    <source>
        <dbReference type="Proteomes" id="UP000663855"/>
    </source>
</evidence>
<evidence type="ECO:0000256" key="5">
    <source>
        <dbReference type="SAM" id="MobiDB-lite"/>
    </source>
</evidence>
<dbReference type="Proteomes" id="UP000681967">
    <property type="component" value="Unassembled WGS sequence"/>
</dbReference>
<dbReference type="Proteomes" id="UP000663855">
    <property type="component" value="Unassembled WGS sequence"/>
</dbReference>
<dbReference type="EMBL" id="CAJOBH010000172">
    <property type="protein sequence ID" value="CAF3767503.1"/>
    <property type="molecule type" value="Genomic_DNA"/>
</dbReference>
<comment type="subcellular location">
    <subcellularLocation>
        <location evidence="1">Membrane</location>
        <topology evidence="1">Multi-pass membrane protein</topology>
    </subcellularLocation>
</comment>
<accession>A0A815BC71</accession>
<evidence type="ECO:0000313" key="7">
    <source>
        <dbReference type="EMBL" id="CAF1265686.1"/>
    </source>
</evidence>
<keyword evidence="2 6" id="KW-0812">Transmembrane</keyword>
<evidence type="ECO:0000313" key="8">
    <source>
        <dbReference type="EMBL" id="CAF1646563.1"/>
    </source>
</evidence>
<dbReference type="Gene3D" id="1.20.140.150">
    <property type="match status" value="1"/>
</dbReference>
<evidence type="ECO:0000256" key="3">
    <source>
        <dbReference type="ARBA" id="ARBA00022989"/>
    </source>
</evidence>
<organism evidence="7 10">
    <name type="scientific">Rotaria magnacalcarata</name>
    <dbReference type="NCBI Taxonomy" id="392030"/>
    <lineage>
        <taxon>Eukaryota</taxon>
        <taxon>Metazoa</taxon>
        <taxon>Spiralia</taxon>
        <taxon>Gnathifera</taxon>
        <taxon>Rotifera</taxon>
        <taxon>Eurotatoria</taxon>
        <taxon>Bdelloidea</taxon>
        <taxon>Philodinida</taxon>
        <taxon>Philodinidae</taxon>
        <taxon>Rotaria</taxon>
    </lineage>
</organism>
<feature type="transmembrane region" description="Helical" evidence="6">
    <location>
        <begin position="150"/>
        <end position="173"/>
    </location>
</feature>
<dbReference type="GO" id="GO:0016020">
    <property type="term" value="C:membrane"/>
    <property type="evidence" value="ECO:0007669"/>
    <property type="project" value="UniProtKB-SubCell"/>
</dbReference>
<name>A0A815BC71_9BILA</name>
<dbReference type="Pfam" id="PF13903">
    <property type="entry name" value="Claudin_2"/>
    <property type="match status" value="1"/>
</dbReference>
<keyword evidence="4 6" id="KW-0472">Membrane</keyword>
<evidence type="ECO:0000313" key="9">
    <source>
        <dbReference type="EMBL" id="CAF3767503.1"/>
    </source>
</evidence>
<sequence>MLYNSQQVPRKNWPSTVQYQSYTPDKRLTKVWLFALAIILLTLSVAALVIVFSVEHNWFYDSYNITQTNSASYTNHYGLWRLCFYANQTCASWFSTASPYNLYVEQRLNQAQVGINAWQALEIVFLFLVASTLIIALVAIICYKFDKTIHYYLAVLTGFCIWPAAAVGISSLFVFGFSVYNVAVNPKGLDWCFYVNIAAVVLSIGGAIFLTIYGILLKKPIKTDDSDTVIDTFMGINDYPVDLNPSKLVAVKRHKKHQRRPYDHQEVFYPNPSYPARPVNISNTDYVTNPNHQMLAPYTSLASNEQINPAFQQQVPTLYRDPSLLQSPSANSIPPQSWQYQTPTSSYPYEPPYWHRPAPNPMNYHTEPFNEYVQRGIYRPNRLNPMERTFESKEEPRVLHYYTGYNEFATVDPTDAGSSRNNAPLQGLNSGVRYNANPPYYQQKAY</sequence>
<dbReference type="Proteomes" id="UP000663834">
    <property type="component" value="Unassembled WGS sequence"/>
</dbReference>
<evidence type="ECO:0000256" key="6">
    <source>
        <dbReference type="SAM" id="Phobius"/>
    </source>
</evidence>
<evidence type="ECO:0000256" key="1">
    <source>
        <dbReference type="ARBA" id="ARBA00004141"/>
    </source>
</evidence>